<organism evidence="3 6">
    <name type="scientific">Fulvivirga sedimenti</name>
    <dbReference type="NCBI Taxonomy" id="2879465"/>
    <lineage>
        <taxon>Bacteria</taxon>
        <taxon>Pseudomonadati</taxon>
        <taxon>Bacteroidota</taxon>
        <taxon>Cytophagia</taxon>
        <taxon>Cytophagales</taxon>
        <taxon>Fulvivirgaceae</taxon>
        <taxon>Fulvivirga</taxon>
    </lineage>
</organism>
<keyword evidence="1" id="KW-0597">Phosphoprotein</keyword>
<dbReference type="Pfam" id="PF00072">
    <property type="entry name" value="Response_reg"/>
    <property type="match status" value="1"/>
</dbReference>
<gene>
    <name evidence="3" type="ORF">LDX50_11455</name>
    <name evidence="4" type="ORF">LDX50_17425</name>
    <name evidence="5" type="ORF">LDX50_23145</name>
</gene>
<evidence type="ECO:0000313" key="5">
    <source>
        <dbReference type="EMBL" id="MCA6077793.1"/>
    </source>
</evidence>
<dbReference type="PROSITE" id="PS50110">
    <property type="entry name" value="RESPONSE_REGULATORY"/>
    <property type="match status" value="1"/>
</dbReference>
<accession>A0A9X1HR72</accession>
<evidence type="ECO:0000313" key="6">
    <source>
        <dbReference type="Proteomes" id="UP001139409"/>
    </source>
</evidence>
<dbReference type="InterPro" id="IPR001789">
    <property type="entry name" value="Sig_transdc_resp-reg_receiver"/>
</dbReference>
<proteinExistence type="predicted"/>
<dbReference type="EMBL" id="JAIXNE010000002">
    <property type="protein sequence ID" value="MCA6075488.1"/>
    <property type="molecule type" value="Genomic_DNA"/>
</dbReference>
<protein>
    <submittedName>
        <fullName evidence="3">Response regulator</fullName>
    </submittedName>
</protein>
<dbReference type="GO" id="GO:0000160">
    <property type="term" value="P:phosphorelay signal transduction system"/>
    <property type="evidence" value="ECO:0007669"/>
    <property type="project" value="InterPro"/>
</dbReference>
<sequence>MELTKSLKVLIIEDDIYYAAILEKNLKNHMTREEIGLNYDVKIFQLAESALQHLEKDTDIVIMDYYLENDLGEIPLAGMDLLKAIKNYCPNCKTIVVSASSDPALTMSLFDNGIYEFIHKDRNATEKITTVLRKIIGDILLERIMILDAKSGSEQMN</sequence>
<dbReference type="CDD" id="cd00156">
    <property type="entry name" value="REC"/>
    <property type="match status" value="1"/>
</dbReference>
<dbReference type="RefSeq" id="WP_225698588.1">
    <property type="nucleotide sequence ID" value="NZ_JAIXNE010000002.1"/>
</dbReference>
<evidence type="ECO:0000313" key="3">
    <source>
        <dbReference type="EMBL" id="MCA6075488.1"/>
    </source>
</evidence>
<dbReference type="Proteomes" id="UP001139409">
    <property type="component" value="Unassembled WGS sequence"/>
</dbReference>
<dbReference type="EMBL" id="JAIXNE010000004">
    <property type="protein sequence ID" value="MCA6077793.1"/>
    <property type="molecule type" value="Genomic_DNA"/>
</dbReference>
<dbReference type="SMART" id="SM00448">
    <property type="entry name" value="REC"/>
    <property type="match status" value="1"/>
</dbReference>
<dbReference type="InterPro" id="IPR011006">
    <property type="entry name" value="CheY-like_superfamily"/>
</dbReference>
<evidence type="ECO:0000313" key="4">
    <source>
        <dbReference type="EMBL" id="MCA6076665.1"/>
    </source>
</evidence>
<evidence type="ECO:0000259" key="2">
    <source>
        <dbReference type="PROSITE" id="PS50110"/>
    </source>
</evidence>
<comment type="caution">
    <text evidence="3">The sequence shown here is derived from an EMBL/GenBank/DDBJ whole genome shotgun (WGS) entry which is preliminary data.</text>
</comment>
<dbReference type="Gene3D" id="3.40.50.2300">
    <property type="match status" value="1"/>
</dbReference>
<feature type="domain" description="Response regulatory" evidence="2">
    <location>
        <begin position="8"/>
        <end position="135"/>
    </location>
</feature>
<dbReference type="SUPFAM" id="SSF52172">
    <property type="entry name" value="CheY-like"/>
    <property type="match status" value="1"/>
</dbReference>
<evidence type="ECO:0000256" key="1">
    <source>
        <dbReference type="PROSITE-ProRule" id="PRU00169"/>
    </source>
</evidence>
<reference evidence="3" key="1">
    <citation type="submission" date="2021-09" db="EMBL/GenBank/DDBJ databases">
        <title>Fulvivirga sp. isolated from coastal sediment.</title>
        <authorList>
            <person name="Yu H."/>
        </authorList>
    </citation>
    <scope>NUCLEOTIDE SEQUENCE</scope>
    <source>
        <strain evidence="3">1062</strain>
    </source>
</reference>
<keyword evidence="6" id="KW-1185">Reference proteome</keyword>
<feature type="modified residue" description="4-aspartylphosphate" evidence="1">
    <location>
        <position position="64"/>
    </location>
</feature>
<dbReference type="AlphaFoldDB" id="A0A9X1HR72"/>
<name>A0A9X1HR72_9BACT</name>
<dbReference type="EMBL" id="JAIXNE010000003">
    <property type="protein sequence ID" value="MCA6076665.1"/>
    <property type="molecule type" value="Genomic_DNA"/>
</dbReference>